<dbReference type="Proteomes" id="UP001596548">
    <property type="component" value="Unassembled WGS sequence"/>
</dbReference>
<dbReference type="InterPro" id="IPR040547">
    <property type="entry name" value="CdiI"/>
</dbReference>
<evidence type="ECO:0000313" key="3">
    <source>
        <dbReference type="Proteomes" id="UP001596548"/>
    </source>
</evidence>
<sequence length="142" mass="15686">MRARRDSNTLVPLALDQVEQDPLAEGDFYPGDLLDALIRRVPDSYWAGARRSTYARAHRGPGSGPGGDLRRSLQPRHRIPPSIASREEPPTPTEKLPGDIPPTVLMLSRYLERSSAARRSVGGRPGRVRTRRWPGRGCAGAR</sequence>
<proteinExistence type="predicted"/>
<reference evidence="3" key="1">
    <citation type="journal article" date="2019" name="Int. J. Syst. Evol. Microbiol.">
        <title>The Global Catalogue of Microorganisms (GCM) 10K type strain sequencing project: providing services to taxonomists for standard genome sequencing and annotation.</title>
        <authorList>
            <consortium name="The Broad Institute Genomics Platform"/>
            <consortium name="The Broad Institute Genome Sequencing Center for Infectious Disease"/>
            <person name="Wu L."/>
            <person name="Ma J."/>
        </authorList>
    </citation>
    <scope>NUCLEOTIDE SEQUENCE [LARGE SCALE GENOMIC DNA]</scope>
    <source>
        <strain evidence="3">XZYJT-10</strain>
    </source>
</reference>
<organism evidence="2 3">
    <name type="scientific">Paractinoplanes rhizophilus</name>
    <dbReference type="NCBI Taxonomy" id="1416877"/>
    <lineage>
        <taxon>Bacteria</taxon>
        <taxon>Bacillati</taxon>
        <taxon>Actinomycetota</taxon>
        <taxon>Actinomycetes</taxon>
        <taxon>Micromonosporales</taxon>
        <taxon>Micromonosporaceae</taxon>
        <taxon>Paractinoplanes</taxon>
    </lineage>
</organism>
<evidence type="ECO:0000313" key="2">
    <source>
        <dbReference type="EMBL" id="MFC7276617.1"/>
    </source>
</evidence>
<comment type="caution">
    <text evidence="2">The sequence shown here is derived from an EMBL/GenBank/DDBJ whole genome shotgun (WGS) entry which is preliminary data.</text>
</comment>
<gene>
    <name evidence="2" type="ORF">ACFQS1_21710</name>
</gene>
<dbReference type="Pfam" id="PF18616">
    <property type="entry name" value="CdiI_3"/>
    <property type="match status" value="1"/>
</dbReference>
<name>A0ABW2HWX6_9ACTN</name>
<accession>A0ABW2HWX6</accession>
<keyword evidence="3" id="KW-1185">Reference proteome</keyword>
<dbReference type="RefSeq" id="WP_378971170.1">
    <property type="nucleotide sequence ID" value="NZ_JBHTBJ010000016.1"/>
</dbReference>
<protein>
    <submittedName>
        <fullName evidence="2">Contact-dependent growth inhibition system immunity protein</fullName>
    </submittedName>
</protein>
<feature type="region of interest" description="Disordered" evidence="1">
    <location>
        <begin position="49"/>
        <end position="102"/>
    </location>
</feature>
<evidence type="ECO:0000256" key="1">
    <source>
        <dbReference type="SAM" id="MobiDB-lite"/>
    </source>
</evidence>
<dbReference type="EMBL" id="JBHTBJ010000016">
    <property type="protein sequence ID" value="MFC7276617.1"/>
    <property type="molecule type" value="Genomic_DNA"/>
</dbReference>
<feature type="region of interest" description="Disordered" evidence="1">
    <location>
        <begin position="115"/>
        <end position="142"/>
    </location>
</feature>